<dbReference type="AlphaFoldDB" id="A0A485L8V0"/>
<evidence type="ECO:0000256" key="12">
    <source>
        <dbReference type="SAM" id="Phobius"/>
    </source>
</evidence>
<evidence type="ECO:0000313" key="17">
    <source>
        <dbReference type="Proteomes" id="UP000332933"/>
    </source>
</evidence>
<keyword evidence="4 12" id="KW-0812">Transmembrane</keyword>
<evidence type="ECO:0000256" key="4">
    <source>
        <dbReference type="ARBA" id="ARBA00022692"/>
    </source>
</evidence>
<accession>A0A485L8V0</accession>
<gene>
    <name evidence="16" type="primary">Aste57867_17536</name>
    <name evidence="15" type="ORF">As57867_017476</name>
    <name evidence="16" type="ORF">ASTE57867_17536</name>
</gene>
<dbReference type="OrthoDB" id="297496at2759"/>
<evidence type="ECO:0000313" key="16">
    <source>
        <dbReference type="EMBL" id="VFT94289.1"/>
    </source>
</evidence>
<dbReference type="PANTHER" id="PTHR10027:SF10">
    <property type="entry name" value="SLOWPOKE 2, ISOFORM D"/>
    <property type="match status" value="1"/>
</dbReference>
<evidence type="ECO:0000256" key="9">
    <source>
        <dbReference type="ARBA" id="ARBA00023136"/>
    </source>
</evidence>
<dbReference type="InterPro" id="IPR003148">
    <property type="entry name" value="RCK_N"/>
</dbReference>
<evidence type="ECO:0000256" key="2">
    <source>
        <dbReference type="ARBA" id="ARBA00022448"/>
    </source>
</evidence>
<keyword evidence="17" id="KW-1185">Reference proteome</keyword>
<feature type="transmembrane region" description="Helical" evidence="12">
    <location>
        <begin position="150"/>
        <end position="175"/>
    </location>
</feature>
<evidence type="ECO:0000256" key="6">
    <source>
        <dbReference type="ARBA" id="ARBA00022958"/>
    </source>
</evidence>
<evidence type="ECO:0000259" key="13">
    <source>
        <dbReference type="Pfam" id="PF03493"/>
    </source>
</evidence>
<dbReference type="GO" id="GO:0005267">
    <property type="term" value="F:potassium channel activity"/>
    <property type="evidence" value="ECO:0007669"/>
    <property type="project" value="UniProtKB-KW"/>
</dbReference>
<keyword evidence="10" id="KW-0407">Ion channel</keyword>
<comment type="subcellular location">
    <subcellularLocation>
        <location evidence="1">Membrane</location>
        <topology evidence="1">Multi-pass membrane protein</topology>
    </subcellularLocation>
</comment>
<dbReference type="PANTHER" id="PTHR10027">
    <property type="entry name" value="CALCIUM-ACTIVATED POTASSIUM CHANNEL ALPHA CHAIN"/>
    <property type="match status" value="1"/>
</dbReference>
<feature type="transmembrane region" description="Helical" evidence="12">
    <location>
        <begin position="213"/>
        <end position="233"/>
    </location>
</feature>
<evidence type="ECO:0000256" key="1">
    <source>
        <dbReference type="ARBA" id="ARBA00004141"/>
    </source>
</evidence>
<feature type="transmembrane region" description="Helical" evidence="12">
    <location>
        <begin position="277"/>
        <end position="302"/>
    </location>
</feature>
<proteinExistence type="predicted"/>
<feature type="domain" description="Calcium-activated potassium channel BK alpha subunit" evidence="13">
    <location>
        <begin position="522"/>
        <end position="611"/>
    </location>
</feature>
<keyword evidence="5" id="KW-0631">Potassium channel</keyword>
<keyword evidence="3" id="KW-0633">Potassium transport</keyword>
<feature type="compositionally biased region" description="Polar residues" evidence="11">
    <location>
        <begin position="15"/>
        <end position="34"/>
    </location>
</feature>
<protein>
    <submittedName>
        <fullName evidence="16">Aste57867_17536 protein</fullName>
    </submittedName>
</protein>
<dbReference type="Pfam" id="PF22614">
    <property type="entry name" value="Slo-like_RCK"/>
    <property type="match status" value="2"/>
</dbReference>
<reference evidence="15" key="2">
    <citation type="submission" date="2019-06" db="EMBL/GenBank/DDBJ databases">
        <title>Genomics analysis of Aphanomyces spp. identifies a new class of oomycete effector associated with host adaptation.</title>
        <authorList>
            <person name="Gaulin E."/>
        </authorList>
    </citation>
    <scope>NUCLEOTIDE SEQUENCE</scope>
    <source>
        <strain evidence="15">CBS 578.67</strain>
    </source>
</reference>
<evidence type="ECO:0000256" key="7">
    <source>
        <dbReference type="ARBA" id="ARBA00022989"/>
    </source>
</evidence>
<dbReference type="InterPro" id="IPR047871">
    <property type="entry name" value="K_chnl_Slo-like"/>
</dbReference>
<dbReference type="EMBL" id="VJMH01006184">
    <property type="protein sequence ID" value="KAF0691188.1"/>
    <property type="molecule type" value="Genomic_DNA"/>
</dbReference>
<feature type="transmembrane region" description="Helical" evidence="12">
    <location>
        <begin position="181"/>
        <end position="201"/>
    </location>
</feature>
<organism evidence="16 17">
    <name type="scientific">Aphanomyces stellatus</name>
    <dbReference type="NCBI Taxonomy" id="120398"/>
    <lineage>
        <taxon>Eukaryota</taxon>
        <taxon>Sar</taxon>
        <taxon>Stramenopiles</taxon>
        <taxon>Oomycota</taxon>
        <taxon>Saprolegniomycetes</taxon>
        <taxon>Saprolegniales</taxon>
        <taxon>Verrucalvaceae</taxon>
        <taxon>Aphanomyces</taxon>
    </lineage>
</organism>
<evidence type="ECO:0000313" key="15">
    <source>
        <dbReference type="EMBL" id="KAF0691188.1"/>
    </source>
</evidence>
<keyword evidence="8" id="KW-0406">Ion transport</keyword>
<name>A0A485L8V0_9STRA</name>
<sequence length="1095" mass="120822">MESRLLNAPDGGGTRSTSYGTASVGAGSTQNSAPPATDAQPAAGNTLPKLDVSDPMTFRKIRNTSLTAAALLSPVDVRSPLLKRVPSHNYGSLPNSPNVQTIFASGGSSAAKNKSWNDKASEKSAWDYIHMDARRQSRDRLSRFLDQSDVGSVVDIIEAVSAVAFACIYVTYTYLPDGANLIYLWHAELFIASFFLIDFAFRGIALSTEPLDDMLSFTGIVNLATIIPVLPASFFMEEYNFWTTGTFWRFIYPIRFLKVYVEVRRVINRFHNDMTPLTLFAVNAYLQIFCLLFTSGGVIQIAETTYGDMDTFNGEWTFFNSCFNSLLLFVAMNYPTADNTLTKCFVMFLIVLLIIVVPYQLSIFFDIYGSYSSYEYAVLTPSKRMKHIVLCGDLTPNRIEQFFNEIFHEDHDLVDTRVAVMSDEDPSSDLVALLLDPFISKRTTFLKGSILHDYDAARASCASASAIFVLTRKVGQEDVNLSDHRTFMRAMAAHRVAKQVPIYAQLHLSSNKHLFHDIGLNNVLCFSEVIHSILAQNCLCPGFSTFIYNLTTTAGCATELDDTWESRYLHGASHELYSVTLPPPEVIGGLTFAEASAWIYSQCNGVILFAIHIISADGQGTIVLNPGSTYVCRGQEVGFVIAKDRKTADHVTAMAKESSQHKQPGMTSHSMLKAESDHNLALLEEPKKPKQSAVKKKRNSRTLIWAAKEAKPSGLLPKRNLKDCVVFDATKLKLTSAPVVVVLLAPTFPDHMEYFVVPLRSPVMKEHHPIVFLTQKLPVRESYEPLSCYSDIYFVETTKICLDSLKRGGVEIARRIVLMCGGGEFAETSSAELLADASSIATHKSITSLLGPARAPAVITELVNRANVHFISHNIGSTAWFTPPDDPATELSLIDSSSFSRSRAFASGLTYSTSLCDSLMINQFFNPMIKNIVREFVFSALRAHTAVFPNVSSPVKPGVPARMAIQRSALFTCEMPTDFIGKTFGYVFDCLLASDAILTLGIYRCVDHVSLVESGPPPLLSPTSIPSTMPEFPINSPIASGDLAPLLTPTSRIEIPEASRPVPYGFAYVNPKPHDIMTGNDLIYVLAHKQPYWIS</sequence>
<dbReference type="EMBL" id="CAADRA010006205">
    <property type="protein sequence ID" value="VFT94289.1"/>
    <property type="molecule type" value="Genomic_DNA"/>
</dbReference>
<dbReference type="Gene3D" id="3.40.50.720">
    <property type="entry name" value="NAD(P)-binding Rossmann-like Domain"/>
    <property type="match status" value="1"/>
</dbReference>
<dbReference type="Proteomes" id="UP000332933">
    <property type="component" value="Unassembled WGS sequence"/>
</dbReference>
<dbReference type="GO" id="GO:0016020">
    <property type="term" value="C:membrane"/>
    <property type="evidence" value="ECO:0007669"/>
    <property type="project" value="UniProtKB-SubCell"/>
</dbReference>
<keyword evidence="7 12" id="KW-1133">Transmembrane helix</keyword>
<evidence type="ECO:0000256" key="8">
    <source>
        <dbReference type="ARBA" id="ARBA00023065"/>
    </source>
</evidence>
<feature type="transmembrane region" description="Helical" evidence="12">
    <location>
        <begin position="344"/>
        <end position="365"/>
    </location>
</feature>
<keyword evidence="9 12" id="KW-0472">Membrane</keyword>
<dbReference type="Pfam" id="PF03493">
    <property type="entry name" value="BK_channel_a"/>
    <property type="match status" value="1"/>
</dbReference>
<reference evidence="16 17" key="1">
    <citation type="submission" date="2019-03" db="EMBL/GenBank/DDBJ databases">
        <authorList>
            <person name="Gaulin E."/>
            <person name="Dumas B."/>
        </authorList>
    </citation>
    <scope>NUCLEOTIDE SEQUENCE [LARGE SCALE GENOMIC DNA]</scope>
    <source>
        <strain evidence="16">CBS 568.67</strain>
    </source>
</reference>
<keyword evidence="6" id="KW-0630">Potassium</keyword>
<feature type="domain" description="RCK N-terminal" evidence="14">
    <location>
        <begin position="385"/>
        <end position="503"/>
    </location>
</feature>
<evidence type="ECO:0000256" key="11">
    <source>
        <dbReference type="SAM" id="MobiDB-lite"/>
    </source>
</evidence>
<feature type="transmembrane region" description="Helical" evidence="12">
    <location>
        <begin position="314"/>
        <end position="332"/>
    </location>
</feature>
<feature type="region of interest" description="Disordered" evidence="11">
    <location>
        <begin position="1"/>
        <end position="52"/>
    </location>
</feature>
<evidence type="ECO:0000256" key="3">
    <source>
        <dbReference type="ARBA" id="ARBA00022538"/>
    </source>
</evidence>
<evidence type="ECO:0000256" key="10">
    <source>
        <dbReference type="ARBA" id="ARBA00023303"/>
    </source>
</evidence>
<keyword evidence="2" id="KW-0813">Transport</keyword>
<dbReference type="InterPro" id="IPR003929">
    <property type="entry name" value="K_chnl_BK_asu"/>
</dbReference>
<feature type="domain" description="RCK N-terminal" evidence="14">
    <location>
        <begin position="740"/>
        <end position="849"/>
    </location>
</feature>
<evidence type="ECO:0000256" key="5">
    <source>
        <dbReference type="ARBA" id="ARBA00022826"/>
    </source>
</evidence>
<evidence type="ECO:0000259" key="14">
    <source>
        <dbReference type="Pfam" id="PF22614"/>
    </source>
</evidence>